<keyword evidence="3" id="KW-1185">Reference proteome</keyword>
<evidence type="ECO:0000313" key="2">
    <source>
        <dbReference type="EMBL" id="KAF6230576.1"/>
    </source>
</evidence>
<reference evidence="2 3" key="1">
    <citation type="journal article" date="2020" name="Genomics">
        <title>Complete, high-quality genomes from long-read metagenomic sequencing of two wolf lichen thalli reveals enigmatic genome architecture.</title>
        <authorList>
            <person name="McKenzie S.K."/>
            <person name="Walston R.F."/>
            <person name="Allen J.L."/>
        </authorList>
    </citation>
    <scope>NUCLEOTIDE SEQUENCE [LARGE SCALE GENOMIC DNA]</scope>
    <source>
        <strain evidence="2">WasteWater2</strain>
    </source>
</reference>
<accession>A0A8H6FL69</accession>
<name>A0A8H6FL69_9LECA</name>
<evidence type="ECO:0000313" key="3">
    <source>
        <dbReference type="Proteomes" id="UP000578531"/>
    </source>
</evidence>
<dbReference type="RefSeq" id="XP_037160044.1">
    <property type="nucleotide sequence ID" value="XM_037312995.1"/>
</dbReference>
<comment type="caution">
    <text evidence="2">The sequence shown here is derived from an EMBL/GenBank/DDBJ whole genome shotgun (WGS) entry which is preliminary data.</text>
</comment>
<sequence length="316" mass="34324">MAEVPMIVAVVKDIHLALQFRRNTLCHGGTSFAIPKIDTAPTYDDGDHALIFAEGAQPTAITPSMTYSNIIQSSAPSQTSMSSNIPTLSGLYTYSFIHPLATHPHSPQPWHSQDSTTSCVALIAFTFAFVFVFLNATTPRGCPASEAPRVLPEEQGPQGQCQVRAQVPRKRWMADDPESLGLTAAYRPNPAFNSPQAPTTPTNYSRGGAHKATEQKGHDVLRRPSTPGGILSSIPLELHDIISGLVLSNGHLSILRFSKSIDAEATAVLYKKGSAACTLAIPDPDALKTTVRDRLVLRPDPELPTSRRLPEFYWQF</sequence>
<feature type="region of interest" description="Disordered" evidence="1">
    <location>
        <begin position="187"/>
        <end position="226"/>
    </location>
</feature>
<dbReference type="GeneID" id="59292757"/>
<feature type="compositionally biased region" description="Basic and acidic residues" evidence="1">
    <location>
        <begin position="211"/>
        <end position="222"/>
    </location>
</feature>
<gene>
    <name evidence="2" type="ORF">HO173_011113</name>
</gene>
<feature type="compositionally biased region" description="Polar residues" evidence="1">
    <location>
        <begin position="191"/>
        <end position="205"/>
    </location>
</feature>
<dbReference type="AlphaFoldDB" id="A0A8H6FL69"/>
<organism evidence="2 3">
    <name type="scientific">Letharia columbiana</name>
    <dbReference type="NCBI Taxonomy" id="112416"/>
    <lineage>
        <taxon>Eukaryota</taxon>
        <taxon>Fungi</taxon>
        <taxon>Dikarya</taxon>
        <taxon>Ascomycota</taxon>
        <taxon>Pezizomycotina</taxon>
        <taxon>Lecanoromycetes</taxon>
        <taxon>OSLEUM clade</taxon>
        <taxon>Lecanoromycetidae</taxon>
        <taxon>Lecanorales</taxon>
        <taxon>Lecanorineae</taxon>
        <taxon>Parmeliaceae</taxon>
        <taxon>Letharia</taxon>
    </lineage>
</organism>
<evidence type="ECO:0000256" key="1">
    <source>
        <dbReference type="SAM" id="MobiDB-lite"/>
    </source>
</evidence>
<dbReference type="Proteomes" id="UP000578531">
    <property type="component" value="Unassembled WGS sequence"/>
</dbReference>
<protein>
    <submittedName>
        <fullName evidence="2">Uncharacterized protein</fullName>
    </submittedName>
</protein>
<dbReference type="EMBL" id="JACCJC010000066">
    <property type="protein sequence ID" value="KAF6230576.1"/>
    <property type="molecule type" value="Genomic_DNA"/>
</dbReference>
<proteinExistence type="predicted"/>